<evidence type="ECO:0000313" key="3">
    <source>
        <dbReference type="Proteomes" id="UP000011682"/>
    </source>
</evidence>
<sequence>MSKLLKSLLAATAVLALAPATASARPPECYLVCNYEAFCEDTCWAGRITTCGDYGFCGASLSESSDETASVAHDEAQQSEASSLVCDEARQAAEPAVSVES</sequence>
<evidence type="ECO:0000256" key="1">
    <source>
        <dbReference type="SAM" id="SignalP"/>
    </source>
</evidence>
<protein>
    <recommendedName>
        <fullName evidence="4">Lipoprotein</fullName>
    </recommendedName>
</protein>
<organism evidence="2 3">
    <name type="scientific">Cystobacter fuscus (strain ATCC 25194 / DSM 2262 / NBRC 100088 / M29)</name>
    <dbReference type="NCBI Taxonomy" id="1242864"/>
    <lineage>
        <taxon>Bacteria</taxon>
        <taxon>Pseudomonadati</taxon>
        <taxon>Myxococcota</taxon>
        <taxon>Myxococcia</taxon>
        <taxon>Myxococcales</taxon>
        <taxon>Cystobacterineae</taxon>
        <taxon>Archangiaceae</taxon>
        <taxon>Cystobacter</taxon>
    </lineage>
</organism>
<dbReference type="AlphaFoldDB" id="S9PL65"/>
<comment type="caution">
    <text evidence="2">The sequence shown here is derived from an EMBL/GenBank/DDBJ whole genome shotgun (WGS) entry which is preliminary data.</text>
</comment>
<keyword evidence="1" id="KW-0732">Signal</keyword>
<feature type="chain" id="PRO_5004554829" description="Lipoprotein" evidence="1">
    <location>
        <begin position="25"/>
        <end position="101"/>
    </location>
</feature>
<evidence type="ECO:0000313" key="2">
    <source>
        <dbReference type="EMBL" id="EPX63766.1"/>
    </source>
</evidence>
<gene>
    <name evidence="2" type="ORF">D187_006175</name>
</gene>
<accession>S9PL65</accession>
<dbReference type="EMBL" id="ANAH02000005">
    <property type="protein sequence ID" value="EPX63766.1"/>
    <property type="molecule type" value="Genomic_DNA"/>
</dbReference>
<proteinExistence type="predicted"/>
<name>S9PL65_CYSF2</name>
<feature type="signal peptide" evidence="1">
    <location>
        <begin position="1"/>
        <end position="24"/>
    </location>
</feature>
<dbReference type="Proteomes" id="UP000011682">
    <property type="component" value="Unassembled WGS sequence"/>
</dbReference>
<reference evidence="2" key="1">
    <citation type="submission" date="2013-05" db="EMBL/GenBank/DDBJ databases">
        <title>Genome assembly of Cystobacter fuscus DSM 2262.</title>
        <authorList>
            <person name="Sharma G."/>
            <person name="Khatri I."/>
            <person name="Kaur C."/>
            <person name="Mayilraj S."/>
            <person name="Subramanian S."/>
        </authorList>
    </citation>
    <scope>NUCLEOTIDE SEQUENCE [LARGE SCALE GENOMIC DNA]</scope>
    <source>
        <strain evidence="2">DSM 2262</strain>
    </source>
</reference>
<keyword evidence="3" id="KW-1185">Reference proteome</keyword>
<evidence type="ECO:0008006" key="4">
    <source>
        <dbReference type="Google" id="ProtNLM"/>
    </source>
</evidence>
<dbReference type="RefSeq" id="WP_002625244.1">
    <property type="nucleotide sequence ID" value="NZ_ANAH02000005.1"/>
</dbReference>